<gene>
    <name evidence="2" type="ORF">VITISV_020039</name>
</gene>
<dbReference type="AlphaFoldDB" id="A5BWK4"/>
<sequence>MEPSIHMNWAWAPIQAPSPKISMGKPKAIKAFTKLGFSSESSPLKPKRRRRRKRRRERHRRRSSKLVQAANLPRHLGHARLQRPGVGGEPAAAAFVGAWRALSVGIWPLRKSSFADSILDVAAAELPQQASRVKDLNPVPVDDEADVGCTWSDRDLGIERWGVVMQVIHACEGRKGVEKFVGSYRNVKEFTFHLVPTIDTLKCKVFTCAPKLMGIHKLYGYDSMALCNLVVVFLRITSSYPLFQCGVGAQSKWRWSSSSHRLDGTINCVSFVLPTRDTDSYINYGECLVHNMRLKVSKGLESSSTMLRVFSVTVIDGLLSMRSLYNRLNVIHKFIFSFCWHSLESYRVLRLKQGYFLRYWHNLGVTCSSSFVLRPFRVEYASLHVFIWPFVPFAIMEKSGVALTSKERWGHLVEWVEKSSLTCLNKLFEIDQIERNHNVLLTKKNLKLTDVENISFHGIEETFTISSDSYTPSTQPPLNAFTDVPSWEELDVLLEYFPTFVDMEPLVANMSELFSTMQQILVGITSDPQQNFFACNLYGTLDETI</sequence>
<name>A5BWK4_VITVI</name>
<organism evidence="2">
    <name type="scientific">Vitis vinifera</name>
    <name type="common">Grape</name>
    <dbReference type="NCBI Taxonomy" id="29760"/>
    <lineage>
        <taxon>Eukaryota</taxon>
        <taxon>Viridiplantae</taxon>
        <taxon>Streptophyta</taxon>
        <taxon>Embryophyta</taxon>
        <taxon>Tracheophyta</taxon>
        <taxon>Spermatophyta</taxon>
        <taxon>Magnoliopsida</taxon>
        <taxon>eudicotyledons</taxon>
        <taxon>Gunneridae</taxon>
        <taxon>Pentapetalae</taxon>
        <taxon>rosids</taxon>
        <taxon>Vitales</taxon>
        <taxon>Vitaceae</taxon>
        <taxon>Viteae</taxon>
        <taxon>Vitis</taxon>
    </lineage>
</organism>
<accession>A5BWK4</accession>
<dbReference type="EMBL" id="AM473754">
    <property type="protein sequence ID" value="CAN70639.1"/>
    <property type="molecule type" value="Genomic_DNA"/>
</dbReference>
<protein>
    <submittedName>
        <fullName evidence="2">Uncharacterized protein</fullName>
    </submittedName>
</protein>
<evidence type="ECO:0000313" key="2">
    <source>
        <dbReference type="EMBL" id="CAN70639.1"/>
    </source>
</evidence>
<feature type="region of interest" description="Disordered" evidence="1">
    <location>
        <begin position="38"/>
        <end position="66"/>
    </location>
</feature>
<evidence type="ECO:0000256" key="1">
    <source>
        <dbReference type="SAM" id="MobiDB-lite"/>
    </source>
</evidence>
<proteinExistence type="predicted"/>
<feature type="compositionally biased region" description="Basic residues" evidence="1">
    <location>
        <begin position="45"/>
        <end position="64"/>
    </location>
</feature>
<reference evidence="2" key="1">
    <citation type="journal article" date="2007" name="PLoS ONE">
        <title>The first genome sequence of an elite grapevine cultivar (Pinot noir Vitis vinifera L.): coping with a highly heterozygous genome.</title>
        <authorList>
            <person name="Velasco R."/>
            <person name="Zharkikh A."/>
            <person name="Troggio M."/>
            <person name="Cartwright D.A."/>
            <person name="Cestaro A."/>
            <person name="Pruss D."/>
            <person name="Pindo M."/>
            <person name="FitzGerald L.M."/>
            <person name="Vezzulli S."/>
            <person name="Reid J."/>
            <person name="Malacarne G."/>
            <person name="Iliev D."/>
            <person name="Coppola G."/>
            <person name="Wardell B."/>
            <person name="Micheletti D."/>
            <person name="Macalma T."/>
            <person name="Facci M."/>
            <person name="Mitchell J.T."/>
            <person name="Perazzolli M."/>
            <person name="Eldredge G."/>
            <person name="Gatto P."/>
            <person name="Oyzerski R."/>
            <person name="Moretto M."/>
            <person name="Gutin N."/>
            <person name="Stefanini M."/>
            <person name="Chen Y."/>
            <person name="Segala C."/>
            <person name="Davenport C."/>
            <person name="Dematte L."/>
            <person name="Mraz A."/>
            <person name="Battilana J."/>
            <person name="Stormo K."/>
            <person name="Costa F."/>
            <person name="Tao Q."/>
            <person name="Si-Ammour A."/>
            <person name="Harkins T."/>
            <person name="Lackey A."/>
            <person name="Perbost C."/>
            <person name="Taillon B."/>
            <person name="Stella A."/>
            <person name="Solovyev V."/>
            <person name="Fawcett J.A."/>
            <person name="Sterck L."/>
            <person name="Vandepoele K."/>
            <person name="Grando S.M."/>
            <person name="Toppo S."/>
            <person name="Moser C."/>
            <person name="Lanchbury J."/>
            <person name="Bogden R."/>
            <person name="Skolnick M."/>
            <person name="Sgaramella V."/>
            <person name="Bhatnagar S.K."/>
            <person name="Fontana P."/>
            <person name="Gutin A."/>
            <person name="Van de Peer Y."/>
            <person name="Salamini F."/>
            <person name="Viola R."/>
        </authorList>
    </citation>
    <scope>NUCLEOTIDE SEQUENCE</scope>
</reference>